<evidence type="ECO:0000313" key="1">
    <source>
        <dbReference type="EMBL" id="WAJ26973.1"/>
    </source>
</evidence>
<keyword evidence="2" id="KW-1185">Reference proteome</keyword>
<dbReference type="EMBL" id="CP113520">
    <property type="protein sequence ID" value="WAJ26973.1"/>
    <property type="molecule type" value="Genomic_DNA"/>
</dbReference>
<gene>
    <name evidence="1" type="primary">rlmH</name>
    <name evidence="1" type="ORF">OXU80_19190</name>
</gene>
<name>A0ACD4NJE0_9HYPH</name>
<protein>
    <submittedName>
        <fullName evidence="1">23S rRNA (Pseudouridine(1915)-N(3))-methyltransferase RlmH</fullName>
    </submittedName>
</protein>
<proteinExistence type="predicted"/>
<dbReference type="Proteomes" id="UP001163223">
    <property type="component" value="Chromosome"/>
</dbReference>
<reference evidence="1" key="1">
    <citation type="submission" date="2022-11" db="EMBL/GenBank/DDBJ databases">
        <title>beta-Carotene-producing bacterium, Jeongeuplla avenae sp. nov., alleviates the salt stress of Arabidopsis seedlings.</title>
        <authorList>
            <person name="Jiang L."/>
            <person name="Lee J."/>
        </authorList>
    </citation>
    <scope>NUCLEOTIDE SEQUENCE</scope>
    <source>
        <strain evidence="1">DY_R2A_6</strain>
    </source>
</reference>
<sequence length="160" mass="17575">MRLTTAAIGRMKAGPERELCERYLDRLKKSGGALGLDYAGTKEWPESRGGTAPERKREEAAQFRAALPDRCVLVCFDETGRSLGSEAFAGEIASRLEGGVRDMVFCIGGPDGFDETLRSEAALVLSFGRMTFPHQIARILLAEQLYRAVTILSGHPYHRA</sequence>
<accession>A0ACD4NJE0</accession>
<organism evidence="1 2">
    <name type="scientific">Antarcticirhabdus aurantiaca</name>
    <dbReference type="NCBI Taxonomy" id="2606717"/>
    <lineage>
        <taxon>Bacteria</taxon>
        <taxon>Pseudomonadati</taxon>
        <taxon>Pseudomonadota</taxon>
        <taxon>Alphaproteobacteria</taxon>
        <taxon>Hyphomicrobiales</taxon>
        <taxon>Aurantimonadaceae</taxon>
        <taxon>Antarcticirhabdus</taxon>
    </lineage>
</organism>
<evidence type="ECO:0000313" key="2">
    <source>
        <dbReference type="Proteomes" id="UP001163223"/>
    </source>
</evidence>